<evidence type="ECO:0000313" key="1">
    <source>
        <dbReference type="EMBL" id="KGY08854.1"/>
    </source>
</evidence>
<accession>A0A0A5HZB5</accession>
<comment type="caution">
    <text evidence="1">The sequence shown here is derived from an EMBL/GenBank/DDBJ whole genome shotgun (WGS) entry which is preliminary data.</text>
</comment>
<dbReference type="OrthoDB" id="5816949at2"/>
<dbReference type="RefSeq" id="WP_038190574.1">
    <property type="nucleotide sequence ID" value="NZ_JRWP01000018.1"/>
</dbReference>
<dbReference type="Proteomes" id="UP000030451">
    <property type="component" value="Unassembled WGS sequence"/>
</dbReference>
<evidence type="ECO:0000313" key="2">
    <source>
        <dbReference type="Proteomes" id="UP000030451"/>
    </source>
</evidence>
<proteinExistence type="predicted"/>
<organism evidence="1 2">
    <name type="scientific">Photobacterium sp. (strain ATCC 43367)</name>
    <dbReference type="NCBI Taxonomy" id="379097"/>
    <lineage>
        <taxon>Bacteria</taxon>
        <taxon>Pseudomonadati</taxon>
        <taxon>Pseudomonadota</taxon>
        <taxon>Gammaproteobacteria</taxon>
        <taxon>Vibrionales</taxon>
        <taxon>Vibrionaceae</taxon>
        <taxon>Vibrio</taxon>
        <taxon>Vibrio oreintalis group</taxon>
    </lineage>
</organism>
<dbReference type="STRING" id="379097.SE23_04490"/>
<name>A0A0A5HZB5_PHOS4</name>
<reference evidence="1 2" key="1">
    <citation type="submission" date="2014-10" db="EMBL/GenBank/DDBJ databases">
        <title>Genome sequencing of Vibrio sinaloensis T08.</title>
        <authorList>
            <person name="Chan K.-G."/>
            <person name="Mohamad N.I."/>
        </authorList>
    </citation>
    <scope>NUCLEOTIDE SEQUENCE [LARGE SCALE GENOMIC DNA]</scope>
    <source>
        <strain evidence="1 2">T08</strain>
    </source>
</reference>
<dbReference type="AlphaFoldDB" id="A0A0A5HZB5"/>
<gene>
    <name evidence="1" type="ORF">NM06_09955</name>
</gene>
<sequence length="95" mass="10481">MAVSVIQSGHQLIDQSSKMAEEAARDVNLTSSLPQVENDKSLDFNKVEFKAPAIPDPSYVDSMVKLSQATQYSKVGTNMLQRDQEMIGTLLDIHV</sequence>
<dbReference type="EMBL" id="JRWP01000018">
    <property type="protein sequence ID" value="KGY08854.1"/>
    <property type="molecule type" value="Genomic_DNA"/>
</dbReference>
<protein>
    <submittedName>
        <fullName evidence="1">Uncharacterized protein</fullName>
    </submittedName>
</protein>